<dbReference type="Proteomes" id="UP000829720">
    <property type="component" value="Unassembled WGS sequence"/>
</dbReference>
<dbReference type="EMBL" id="JAERUA010000012">
    <property type="protein sequence ID" value="KAI1892692.1"/>
    <property type="molecule type" value="Genomic_DNA"/>
</dbReference>
<dbReference type="PROSITE" id="PS50835">
    <property type="entry name" value="IG_LIKE"/>
    <property type="match status" value="1"/>
</dbReference>
<name>A0A8T3D9C4_9TELE</name>
<sequence>MQDALRRGLFVIMTDLQLADTAQYWVGIDKVYADIMTSISVTVSEETVSEPHVWFLSPSSKTCWGSPVTVRCLSKRGTSVRYTWYKAEESGRGRKTLLQHSSDLQLHCGIVGDGDHYYCNASNSMSSKRSRPISTQILLPAENNCIYILALEGQQQYDCWDRLRTSTAPPLKSTPVTEEYRSTDTLSIPVNHSNKCNVPLRMRLGVPLWYEALRWLLFASLLTVLCLVRRSRKARGIHTNS</sequence>
<feature type="domain" description="Ig-like" evidence="2">
    <location>
        <begin position="51"/>
        <end position="134"/>
    </location>
</feature>
<evidence type="ECO:0000259" key="2">
    <source>
        <dbReference type="PROSITE" id="PS50835"/>
    </source>
</evidence>
<evidence type="ECO:0000313" key="3">
    <source>
        <dbReference type="EMBL" id="KAI1892692.1"/>
    </source>
</evidence>
<dbReference type="Gene3D" id="2.60.40.10">
    <property type="entry name" value="Immunoglobulins"/>
    <property type="match status" value="1"/>
</dbReference>
<evidence type="ECO:0000313" key="4">
    <source>
        <dbReference type="Proteomes" id="UP000829720"/>
    </source>
</evidence>
<dbReference type="InterPro" id="IPR036179">
    <property type="entry name" value="Ig-like_dom_sf"/>
</dbReference>
<keyword evidence="1" id="KW-0812">Transmembrane</keyword>
<organism evidence="3 4">
    <name type="scientific">Albula goreensis</name>
    <dbReference type="NCBI Taxonomy" id="1534307"/>
    <lineage>
        <taxon>Eukaryota</taxon>
        <taxon>Metazoa</taxon>
        <taxon>Chordata</taxon>
        <taxon>Craniata</taxon>
        <taxon>Vertebrata</taxon>
        <taxon>Euteleostomi</taxon>
        <taxon>Actinopterygii</taxon>
        <taxon>Neopterygii</taxon>
        <taxon>Teleostei</taxon>
        <taxon>Albuliformes</taxon>
        <taxon>Albulidae</taxon>
        <taxon>Albula</taxon>
    </lineage>
</organism>
<keyword evidence="1" id="KW-0472">Membrane</keyword>
<protein>
    <recommendedName>
        <fullName evidence="2">Ig-like domain-containing protein</fullName>
    </recommendedName>
</protein>
<feature type="transmembrane region" description="Helical" evidence="1">
    <location>
        <begin position="208"/>
        <end position="228"/>
    </location>
</feature>
<dbReference type="InterPro" id="IPR007110">
    <property type="entry name" value="Ig-like_dom"/>
</dbReference>
<reference evidence="3" key="1">
    <citation type="submission" date="2021-01" db="EMBL/GenBank/DDBJ databases">
        <authorList>
            <person name="Zahm M."/>
            <person name="Roques C."/>
            <person name="Cabau C."/>
            <person name="Klopp C."/>
            <person name="Donnadieu C."/>
            <person name="Jouanno E."/>
            <person name="Lampietro C."/>
            <person name="Louis A."/>
            <person name="Herpin A."/>
            <person name="Echchiki A."/>
            <person name="Berthelot C."/>
            <person name="Parey E."/>
            <person name="Roest-Crollius H."/>
            <person name="Braasch I."/>
            <person name="Postlethwait J."/>
            <person name="Bobe J."/>
            <person name="Montfort J."/>
            <person name="Bouchez O."/>
            <person name="Begum T."/>
            <person name="Mejri S."/>
            <person name="Adams A."/>
            <person name="Chen W.-J."/>
            <person name="Guiguen Y."/>
        </authorList>
    </citation>
    <scope>NUCLEOTIDE SEQUENCE</scope>
    <source>
        <tissue evidence="3">Blood</tissue>
    </source>
</reference>
<dbReference type="InterPro" id="IPR013783">
    <property type="entry name" value="Ig-like_fold"/>
</dbReference>
<accession>A0A8T3D9C4</accession>
<dbReference type="AlphaFoldDB" id="A0A8T3D9C4"/>
<keyword evidence="1" id="KW-1133">Transmembrane helix</keyword>
<dbReference type="OrthoDB" id="8902439at2759"/>
<keyword evidence="4" id="KW-1185">Reference proteome</keyword>
<dbReference type="SUPFAM" id="SSF48726">
    <property type="entry name" value="Immunoglobulin"/>
    <property type="match status" value="1"/>
</dbReference>
<gene>
    <name evidence="3" type="ORF">AGOR_G00136170</name>
</gene>
<proteinExistence type="predicted"/>
<comment type="caution">
    <text evidence="3">The sequence shown here is derived from an EMBL/GenBank/DDBJ whole genome shotgun (WGS) entry which is preliminary data.</text>
</comment>
<evidence type="ECO:0000256" key="1">
    <source>
        <dbReference type="SAM" id="Phobius"/>
    </source>
</evidence>